<dbReference type="EMBL" id="JAEPRC010000452">
    <property type="protein sequence ID" value="KAG2196949.1"/>
    <property type="molecule type" value="Genomic_DNA"/>
</dbReference>
<feature type="transmembrane region" description="Helical" evidence="4">
    <location>
        <begin position="304"/>
        <end position="325"/>
    </location>
</feature>
<gene>
    <name evidence="6" type="ORF">INT46_005382</name>
</gene>
<comment type="subcellular location">
    <subcellularLocation>
        <location evidence="1">Membrane</location>
        <topology evidence="1">Multi-pass membrane protein</topology>
    </subcellularLocation>
</comment>
<feature type="transmembrane region" description="Helical" evidence="4">
    <location>
        <begin position="256"/>
        <end position="276"/>
    </location>
</feature>
<dbReference type="InterPro" id="IPR020846">
    <property type="entry name" value="MFS_dom"/>
</dbReference>
<protein>
    <recommendedName>
        <fullName evidence="5">Major facilitator superfamily (MFS) profile domain-containing protein</fullName>
    </recommendedName>
</protein>
<dbReference type="Gene3D" id="1.20.1250.20">
    <property type="entry name" value="MFS general substrate transporter like domains"/>
    <property type="match status" value="2"/>
</dbReference>
<dbReference type="AlphaFoldDB" id="A0A8H7QQJ3"/>
<feature type="transmembrane region" description="Helical" evidence="4">
    <location>
        <begin position="394"/>
        <end position="417"/>
    </location>
</feature>
<keyword evidence="7" id="KW-1185">Reference proteome</keyword>
<dbReference type="SUPFAM" id="SSF103473">
    <property type="entry name" value="MFS general substrate transporter"/>
    <property type="match status" value="1"/>
</dbReference>
<dbReference type="InterPro" id="IPR050327">
    <property type="entry name" value="Proton-linked_MCT"/>
</dbReference>
<feature type="transmembrane region" description="Helical" evidence="4">
    <location>
        <begin position="140"/>
        <end position="160"/>
    </location>
</feature>
<feature type="transmembrane region" description="Helical" evidence="4">
    <location>
        <begin position="429"/>
        <end position="452"/>
    </location>
</feature>
<dbReference type="PANTHER" id="PTHR11360:SF315">
    <property type="entry name" value="TRANSPORTER MCH2-RELATED"/>
    <property type="match status" value="1"/>
</dbReference>
<keyword evidence="4" id="KW-0812">Transmembrane</keyword>
<feature type="transmembrane region" description="Helical" evidence="4">
    <location>
        <begin position="167"/>
        <end position="186"/>
    </location>
</feature>
<dbReference type="Pfam" id="PF07690">
    <property type="entry name" value="MFS_1"/>
    <property type="match status" value="1"/>
</dbReference>
<evidence type="ECO:0000256" key="3">
    <source>
        <dbReference type="SAM" id="MobiDB-lite"/>
    </source>
</evidence>
<feature type="transmembrane region" description="Helical" evidence="4">
    <location>
        <begin position="102"/>
        <end position="120"/>
    </location>
</feature>
<evidence type="ECO:0000313" key="6">
    <source>
        <dbReference type="EMBL" id="KAG2196949.1"/>
    </source>
</evidence>
<organism evidence="6 7">
    <name type="scientific">Mucor plumbeus</name>
    <dbReference type="NCBI Taxonomy" id="97098"/>
    <lineage>
        <taxon>Eukaryota</taxon>
        <taxon>Fungi</taxon>
        <taxon>Fungi incertae sedis</taxon>
        <taxon>Mucoromycota</taxon>
        <taxon>Mucoromycotina</taxon>
        <taxon>Mucoromycetes</taxon>
        <taxon>Mucorales</taxon>
        <taxon>Mucorineae</taxon>
        <taxon>Mucoraceae</taxon>
        <taxon>Mucor</taxon>
    </lineage>
</organism>
<evidence type="ECO:0000259" key="5">
    <source>
        <dbReference type="PROSITE" id="PS50850"/>
    </source>
</evidence>
<accession>A0A8H7QQJ3</accession>
<feature type="compositionally biased region" description="Polar residues" evidence="3">
    <location>
        <begin position="1"/>
        <end position="20"/>
    </location>
</feature>
<feature type="domain" description="Major facilitator superfamily (MFS) profile" evidence="5">
    <location>
        <begin position="99"/>
        <end position="480"/>
    </location>
</feature>
<feature type="transmembrane region" description="Helical" evidence="4">
    <location>
        <begin position="367"/>
        <end position="388"/>
    </location>
</feature>
<sequence length="491" mass="54084">MRDSTSSSNIPKLSNINFENDSQDPRLSFDDSSTVLSTSQISNASTINSQQPTRLERLLRTGSLSDSGYISAKKKEEKLYSVNEDYTLTDQKNEEEEEEEDPYRWVILFGGFLAQAISVMQDYFDRQVFKGSVDVTELSFVGTIGFAFCGLMGPITPFFMSLVGARWVLFFGTVLISAGLILASFSTQVWHLYITQSVMHGMGAALLYIVSMSISPQWFVKRRCFAMGVMVSGSGIGGLIMPFVMTALNESLGGAWCYRVLGITTFVVSLISTLLLREKPSLPNTKKVQLKEIIDLSICKDHRFIIWCVAGNLSMLSYFVPAFFLPSHATKIGLSPNQGSILVAVFSAVNVLGRIMSGYLGDHIGVVNVDIIFLFSCGLSSLFIWTFANSFITLMIFIVIYGFMSGAVNSLLAPITATITGMEKYTSGICLYLFFMTGARFGPSLAGAIQAATNKHSFFAHQMFTGLAFILSAFVTMYLKYTLKPKITAKV</sequence>
<evidence type="ECO:0000256" key="4">
    <source>
        <dbReference type="SAM" id="Phobius"/>
    </source>
</evidence>
<name>A0A8H7QQJ3_9FUNG</name>
<dbReference type="InterPro" id="IPR036259">
    <property type="entry name" value="MFS_trans_sf"/>
</dbReference>
<dbReference type="GO" id="GO:0022857">
    <property type="term" value="F:transmembrane transporter activity"/>
    <property type="evidence" value="ECO:0007669"/>
    <property type="project" value="InterPro"/>
</dbReference>
<comment type="similarity">
    <text evidence="2">Belongs to the major facilitator superfamily. Monocarboxylate porter (TC 2.A.1.13) family.</text>
</comment>
<feature type="transmembrane region" description="Helical" evidence="4">
    <location>
        <begin position="458"/>
        <end position="479"/>
    </location>
</feature>
<dbReference type="InterPro" id="IPR011701">
    <property type="entry name" value="MFS"/>
</dbReference>
<keyword evidence="4" id="KW-1133">Transmembrane helix</keyword>
<dbReference type="GO" id="GO:0016020">
    <property type="term" value="C:membrane"/>
    <property type="evidence" value="ECO:0007669"/>
    <property type="project" value="UniProtKB-SubCell"/>
</dbReference>
<proteinExistence type="inferred from homology"/>
<evidence type="ECO:0000313" key="7">
    <source>
        <dbReference type="Proteomes" id="UP000650833"/>
    </source>
</evidence>
<evidence type="ECO:0000256" key="1">
    <source>
        <dbReference type="ARBA" id="ARBA00004141"/>
    </source>
</evidence>
<feature type="transmembrane region" description="Helical" evidence="4">
    <location>
        <begin position="192"/>
        <end position="212"/>
    </location>
</feature>
<dbReference type="PROSITE" id="PS50850">
    <property type="entry name" value="MFS"/>
    <property type="match status" value="1"/>
</dbReference>
<comment type="caution">
    <text evidence="6">The sequence shown here is derived from an EMBL/GenBank/DDBJ whole genome shotgun (WGS) entry which is preliminary data.</text>
</comment>
<feature type="transmembrane region" description="Helical" evidence="4">
    <location>
        <begin position="337"/>
        <end position="355"/>
    </location>
</feature>
<reference evidence="6" key="1">
    <citation type="submission" date="2020-12" db="EMBL/GenBank/DDBJ databases">
        <title>Metabolic potential, ecology and presence of endohyphal bacteria is reflected in genomic diversity of Mucoromycotina.</title>
        <authorList>
            <person name="Muszewska A."/>
            <person name="Okrasinska A."/>
            <person name="Steczkiewicz K."/>
            <person name="Drgas O."/>
            <person name="Orlowska M."/>
            <person name="Perlinska-Lenart U."/>
            <person name="Aleksandrzak-Piekarczyk T."/>
            <person name="Szatraj K."/>
            <person name="Zielenkiewicz U."/>
            <person name="Pilsyk S."/>
            <person name="Malc E."/>
            <person name="Mieczkowski P."/>
            <person name="Kruszewska J.S."/>
            <person name="Biernat P."/>
            <person name="Pawlowska J."/>
        </authorList>
    </citation>
    <scope>NUCLEOTIDE SEQUENCE</scope>
    <source>
        <strain evidence="6">CBS 226.32</strain>
    </source>
</reference>
<keyword evidence="4" id="KW-0472">Membrane</keyword>
<dbReference type="Proteomes" id="UP000650833">
    <property type="component" value="Unassembled WGS sequence"/>
</dbReference>
<feature type="region of interest" description="Disordered" evidence="3">
    <location>
        <begin position="1"/>
        <end position="33"/>
    </location>
</feature>
<evidence type="ECO:0000256" key="2">
    <source>
        <dbReference type="ARBA" id="ARBA00006727"/>
    </source>
</evidence>
<feature type="transmembrane region" description="Helical" evidence="4">
    <location>
        <begin position="224"/>
        <end position="244"/>
    </location>
</feature>
<dbReference type="PANTHER" id="PTHR11360">
    <property type="entry name" value="MONOCARBOXYLATE TRANSPORTER"/>
    <property type="match status" value="1"/>
</dbReference>
<dbReference type="OrthoDB" id="6499973at2759"/>